<dbReference type="Proteomes" id="UP001251870">
    <property type="component" value="Unassembled WGS sequence"/>
</dbReference>
<dbReference type="InterPro" id="IPR022454">
    <property type="entry name" value="CHP03883_F420-assoc"/>
</dbReference>
<protein>
    <submittedName>
        <fullName evidence="2">Zinc-dependent metalloprotease</fullName>
    </submittedName>
</protein>
<dbReference type="PANTHER" id="PTHR39420:SF1">
    <property type="entry name" value="HYDROLASE"/>
    <property type="match status" value="1"/>
</dbReference>
<keyword evidence="3" id="KW-1185">Reference proteome</keyword>
<dbReference type="RefSeq" id="WP_310549038.1">
    <property type="nucleotide sequence ID" value="NZ_JAVKGR010000015.1"/>
</dbReference>
<evidence type="ECO:0000256" key="1">
    <source>
        <dbReference type="SAM" id="MobiDB-lite"/>
    </source>
</evidence>
<reference evidence="2 3" key="1">
    <citation type="submission" date="2023-09" db="EMBL/GenBank/DDBJ databases">
        <title>Description of three actinobacteria isolated from air of manufacturing shop in a pharmaceutical factory.</title>
        <authorList>
            <person name="Zhang D.-F."/>
        </authorList>
    </citation>
    <scope>NUCLEOTIDE SEQUENCE [LARGE SCALE GENOMIC DNA]</scope>
    <source>
        <strain evidence="2 3">LY-0111</strain>
    </source>
</reference>
<dbReference type="GO" id="GO:0008237">
    <property type="term" value="F:metallopeptidase activity"/>
    <property type="evidence" value="ECO:0007669"/>
    <property type="project" value="UniProtKB-KW"/>
</dbReference>
<name>A0ABU2DU76_9MICC</name>
<dbReference type="InterPro" id="IPR042271">
    <property type="entry name" value="Zinicin_2_N"/>
</dbReference>
<dbReference type="InterPro" id="IPR018766">
    <property type="entry name" value="Zinicin_2"/>
</dbReference>
<dbReference type="PANTHER" id="PTHR39420">
    <property type="match status" value="1"/>
</dbReference>
<evidence type="ECO:0000313" key="3">
    <source>
        <dbReference type="Proteomes" id="UP001251870"/>
    </source>
</evidence>
<dbReference type="SUPFAM" id="SSF55486">
    <property type="entry name" value="Metalloproteases ('zincins'), catalytic domain"/>
    <property type="match status" value="1"/>
</dbReference>
<feature type="region of interest" description="Disordered" evidence="1">
    <location>
        <begin position="268"/>
        <end position="299"/>
    </location>
</feature>
<dbReference type="NCBIfam" id="TIGR03883">
    <property type="entry name" value="DUF2342_F420"/>
    <property type="match status" value="1"/>
</dbReference>
<dbReference type="Gene3D" id="1.20.150.30">
    <property type="entry name" value="Zincin-like metallopeptidase, N-terminal domain"/>
    <property type="match status" value="1"/>
</dbReference>
<keyword evidence="2" id="KW-0378">Hydrolase</keyword>
<accession>A0ABU2DU76</accession>
<feature type="compositionally biased region" description="Basic and acidic residues" evidence="1">
    <location>
        <begin position="1"/>
        <end position="24"/>
    </location>
</feature>
<gene>
    <name evidence="2" type="ORF">RIL96_10835</name>
</gene>
<organism evidence="2 3">
    <name type="scientific">Nesterenkonia aerolata</name>
    <dbReference type="NCBI Taxonomy" id="3074079"/>
    <lineage>
        <taxon>Bacteria</taxon>
        <taxon>Bacillati</taxon>
        <taxon>Actinomycetota</taxon>
        <taxon>Actinomycetes</taxon>
        <taxon>Micrococcales</taxon>
        <taxon>Micrococcaceae</taxon>
        <taxon>Nesterenkonia</taxon>
    </lineage>
</organism>
<feature type="compositionally biased region" description="Basic and acidic residues" evidence="1">
    <location>
        <begin position="268"/>
        <end position="280"/>
    </location>
</feature>
<sequence>MAHMMRTAERTNQDTDEDIGKDTDQAIAQAKEQPPGPTEDEAADLLINWEVVEHASRTLVPPGPKLSAREAAVEVSALRAAALAAVDHVHRISRIPAAEGLGADPEDTLIVDRPTWSRANARTFRRILAPSLKAALESKPDMLREGSSSQVFGSALTGTEMGGILAFLSANVLGQFDPFAPGPRQGTQGQLMLVAPNMVEVRRQLNLEPEDFRLWVCLHEQTHRVQFAAAPWLPEHLMSLMETMSTTTLGAGDVLSERLREAFAQVKDEMREARGSSRAERRARRRAERGQQRDADGDVVPPRNRVLEVIATEEGREAFSQATAVMSLLEGHANHIMDHVDSSIVSSVKTIRRRFDARAQNRGVLERLIRRMLQLDVKARQYVDGQRFVGHVVERVGMEDFNRIWESPETLPSEHELHNPDRWIARMGLSPTAA</sequence>
<keyword evidence="2" id="KW-0482">Metalloprotease</keyword>
<keyword evidence="2" id="KW-0645">Protease</keyword>
<comment type="caution">
    <text evidence="2">The sequence shown here is derived from an EMBL/GenBank/DDBJ whole genome shotgun (WGS) entry which is preliminary data.</text>
</comment>
<evidence type="ECO:0000313" key="2">
    <source>
        <dbReference type="EMBL" id="MDR8020059.1"/>
    </source>
</evidence>
<dbReference type="EMBL" id="JAVKGR010000015">
    <property type="protein sequence ID" value="MDR8020059.1"/>
    <property type="molecule type" value="Genomic_DNA"/>
</dbReference>
<feature type="region of interest" description="Disordered" evidence="1">
    <location>
        <begin position="1"/>
        <end position="40"/>
    </location>
</feature>
<proteinExistence type="predicted"/>
<dbReference type="NCBIfam" id="TIGR03624">
    <property type="entry name" value="putative hydrolase"/>
    <property type="match status" value="1"/>
</dbReference>
<dbReference type="Pfam" id="PF10103">
    <property type="entry name" value="Zincin_2"/>
    <property type="match status" value="1"/>
</dbReference>